<dbReference type="InterPro" id="IPR007214">
    <property type="entry name" value="YbaK/aa-tRNA-synth-assoc-dom"/>
</dbReference>
<protein>
    <submittedName>
        <fullName evidence="2">Cys-tRNA(Pro) deacylase, prolyl-tRNA editing enzyme YbaK/EbsC</fullName>
    </submittedName>
</protein>
<dbReference type="AlphaFoldDB" id="A0A1I3LIE0"/>
<dbReference type="GO" id="GO:0002161">
    <property type="term" value="F:aminoacyl-tRNA deacylase activity"/>
    <property type="evidence" value="ECO:0007669"/>
    <property type="project" value="InterPro"/>
</dbReference>
<dbReference type="Gene3D" id="3.90.960.10">
    <property type="entry name" value="YbaK/aminoacyl-tRNA synthetase-associated domain"/>
    <property type="match status" value="1"/>
</dbReference>
<evidence type="ECO:0000313" key="3">
    <source>
        <dbReference type="Proteomes" id="UP000198915"/>
    </source>
</evidence>
<dbReference type="EMBL" id="FORT01000001">
    <property type="protein sequence ID" value="SFI84330.1"/>
    <property type="molecule type" value="Genomic_DNA"/>
</dbReference>
<dbReference type="STRING" id="1884381.SAMN05518846_101323"/>
<gene>
    <name evidence="2" type="ORF">SAMN05518846_101323</name>
</gene>
<accession>A0A1I3LIE0</accession>
<proteinExistence type="predicted"/>
<dbReference type="RefSeq" id="WP_092266207.1">
    <property type="nucleotide sequence ID" value="NZ_FORT01000001.1"/>
</dbReference>
<dbReference type="InterPro" id="IPR036754">
    <property type="entry name" value="YbaK/aa-tRNA-synt-asso_dom_sf"/>
</dbReference>
<name>A0A1I3LIE0_9BACL</name>
<keyword evidence="3" id="KW-1185">Reference proteome</keyword>
<dbReference type="Proteomes" id="UP000198915">
    <property type="component" value="Unassembled WGS sequence"/>
</dbReference>
<dbReference type="SUPFAM" id="SSF55826">
    <property type="entry name" value="YbaK/ProRS associated domain"/>
    <property type="match status" value="1"/>
</dbReference>
<organism evidence="2 3">
    <name type="scientific">Brevibacillus centrosporus</name>
    <dbReference type="NCBI Taxonomy" id="54910"/>
    <lineage>
        <taxon>Bacteria</taxon>
        <taxon>Bacillati</taxon>
        <taxon>Bacillota</taxon>
        <taxon>Bacilli</taxon>
        <taxon>Bacillales</taxon>
        <taxon>Paenibacillaceae</taxon>
        <taxon>Brevibacillus</taxon>
    </lineage>
</organism>
<dbReference type="Pfam" id="PF04073">
    <property type="entry name" value="tRNA_edit"/>
    <property type="match status" value="1"/>
</dbReference>
<sequence>MTALHTLLHNKNISFEMIAHPQPIRSAQDGADYFGIEIGQTAPTLVLETDRGYISAILSGDRGRLDFQKIAAILGCREVKLASPQKVEEITGFRIGTVPLVGLFLPCLFDRSLFRYPEVYGGTGETHSTLKISPVDVEAVNQVLAYLEYP</sequence>
<feature type="domain" description="YbaK/aminoacyl-tRNA synthetase-associated" evidence="1">
    <location>
        <begin position="23"/>
        <end position="137"/>
    </location>
</feature>
<dbReference type="PANTHER" id="PTHR30411:SF1">
    <property type="entry name" value="CYTOPLASMIC PROTEIN"/>
    <property type="match status" value="1"/>
</dbReference>
<evidence type="ECO:0000259" key="1">
    <source>
        <dbReference type="Pfam" id="PF04073"/>
    </source>
</evidence>
<reference evidence="3" key="1">
    <citation type="submission" date="2016-10" db="EMBL/GenBank/DDBJ databases">
        <authorList>
            <person name="Varghese N."/>
            <person name="Submissions S."/>
        </authorList>
    </citation>
    <scope>NUCLEOTIDE SEQUENCE [LARGE SCALE GENOMIC DNA]</scope>
    <source>
        <strain evidence="3">OK042</strain>
    </source>
</reference>
<dbReference type="PANTHER" id="PTHR30411">
    <property type="entry name" value="CYTOPLASMIC PROTEIN"/>
    <property type="match status" value="1"/>
</dbReference>
<evidence type="ECO:0000313" key="2">
    <source>
        <dbReference type="EMBL" id="SFI84330.1"/>
    </source>
</evidence>